<proteinExistence type="predicted"/>
<gene>
    <name evidence="1" type="ORF">C4855_26865</name>
</gene>
<organism evidence="1 2">
    <name type="scientific">Salmonella enterica subsp. enterica serovar Gaminara</name>
    <dbReference type="NCBI Taxonomy" id="913070"/>
    <lineage>
        <taxon>Bacteria</taxon>
        <taxon>Pseudomonadati</taxon>
        <taxon>Pseudomonadota</taxon>
        <taxon>Gammaproteobacteria</taxon>
        <taxon>Enterobacterales</taxon>
        <taxon>Enterobacteriaceae</taxon>
        <taxon>Salmonella</taxon>
    </lineage>
</organism>
<reference evidence="1 2" key="1">
    <citation type="submission" date="2018-04" db="EMBL/GenBank/DDBJ databases">
        <title>Serotype diversity and antimicrobial resistance among Salmonella enterica isolated from patients at an equine referral hospital.</title>
        <authorList>
            <person name="Leon I.M."/>
            <person name="Lawhon S.D."/>
            <person name="Norman K.N."/>
            <person name="Threadgill D.S."/>
            <person name="Ohta N."/>
            <person name="Vinasco J."/>
            <person name="Scott H.M."/>
        </authorList>
    </citation>
    <scope>NUCLEOTIDE SEQUENCE [LARGE SCALE GENOMIC DNA]</scope>
    <source>
        <strain evidence="1 2">230</strain>
    </source>
</reference>
<comment type="caution">
    <text evidence="1">The sequence shown here is derived from an EMBL/GenBank/DDBJ whole genome shotgun (WGS) entry which is preliminary data.</text>
</comment>
<dbReference type="InterPro" id="IPR035934">
    <property type="entry name" value="Phage_tail_protein-like_sf"/>
</dbReference>
<dbReference type="Pfam" id="PF09646">
    <property type="entry name" value="Gp37"/>
    <property type="match status" value="1"/>
</dbReference>
<dbReference type="AlphaFoldDB" id="A0A2T8WP85"/>
<feature type="non-terminal residue" evidence="1">
    <location>
        <position position="128"/>
    </location>
</feature>
<evidence type="ECO:0008006" key="3">
    <source>
        <dbReference type="Google" id="ProtNLM"/>
    </source>
</evidence>
<dbReference type="SUPFAM" id="SSF143749">
    <property type="entry name" value="Phage tail protein-like"/>
    <property type="match status" value="1"/>
</dbReference>
<dbReference type="Gene3D" id="3.30.2000.10">
    <property type="entry name" value="Phage tail protein-like"/>
    <property type="match status" value="1"/>
</dbReference>
<accession>A0A2T8WP85</accession>
<dbReference type="Proteomes" id="UP000245551">
    <property type="component" value="Unassembled WGS sequence"/>
</dbReference>
<dbReference type="EMBL" id="QDLV01000062">
    <property type="protein sequence ID" value="PVJ40204.1"/>
    <property type="molecule type" value="Genomic_DNA"/>
</dbReference>
<protein>
    <recommendedName>
        <fullName evidence="3">Gp37 protein</fullName>
    </recommendedName>
</protein>
<dbReference type="InterPro" id="IPR038042">
    <property type="entry name" value="Gp37-like"/>
</dbReference>
<dbReference type="InterPro" id="IPR018602">
    <property type="entry name" value="Gp37/STM4215"/>
</dbReference>
<evidence type="ECO:0000313" key="2">
    <source>
        <dbReference type="Proteomes" id="UP000245551"/>
    </source>
</evidence>
<dbReference type="RefSeq" id="WP_116804917.1">
    <property type="nucleotide sequence ID" value="NZ_QDLV01000062.1"/>
</dbReference>
<sequence>MNVLPVLDAVLTRLREKLPQLQVEYFPEKPAEYRLNHPVGALLVSYAGSRFDKPNDIGAVLQPQTIQLCVTVVFRQLNGKKGAIDVLDAVRRILGGYTPPNCRRRIWLTREVFIGEVKGLWQYALDFA</sequence>
<name>A0A2T8WP85_SALET</name>
<evidence type="ECO:0000313" key="1">
    <source>
        <dbReference type="EMBL" id="PVJ40204.1"/>
    </source>
</evidence>